<organism evidence="2">
    <name type="scientific">Solanum chacoense</name>
    <name type="common">Chaco potato</name>
    <dbReference type="NCBI Taxonomy" id="4108"/>
    <lineage>
        <taxon>Eukaryota</taxon>
        <taxon>Viridiplantae</taxon>
        <taxon>Streptophyta</taxon>
        <taxon>Embryophyta</taxon>
        <taxon>Tracheophyta</taxon>
        <taxon>Spermatophyta</taxon>
        <taxon>Magnoliopsida</taxon>
        <taxon>eudicotyledons</taxon>
        <taxon>Gunneridae</taxon>
        <taxon>Pentapetalae</taxon>
        <taxon>asterids</taxon>
        <taxon>lamiids</taxon>
        <taxon>Solanales</taxon>
        <taxon>Solanaceae</taxon>
        <taxon>Solanoideae</taxon>
        <taxon>Solaneae</taxon>
        <taxon>Solanum</taxon>
    </lineage>
</organism>
<accession>A0A0V0HAE7</accession>
<dbReference type="AlphaFoldDB" id="A0A0V0HAE7"/>
<proteinExistence type="predicted"/>
<sequence>MLMLKLLNLLLLFSLSFFCCCWLLQDCFRGPIYIWASRTFWAATSAMTQLVDPKEVFTLKEKTKLLVWVKG</sequence>
<feature type="chain" id="PRO_5006865795" evidence="1">
    <location>
        <begin position="22"/>
        <end position="71"/>
    </location>
</feature>
<keyword evidence="1" id="KW-0732">Signal</keyword>
<evidence type="ECO:0000313" key="2">
    <source>
        <dbReference type="EMBL" id="JAP17436.1"/>
    </source>
</evidence>
<evidence type="ECO:0000256" key="1">
    <source>
        <dbReference type="SAM" id="SignalP"/>
    </source>
</evidence>
<dbReference type="EMBL" id="GEDG01022527">
    <property type="protein sequence ID" value="JAP17436.1"/>
    <property type="molecule type" value="Transcribed_RNA"/>
</dbReference>
<name>A0A0V0HAE7_SOLCH</name>
<feature type="signal peptide" evidence="1">
    <location>
        <begin position="1"/>
        <end position="21"/>
    </location>
</feature>
<protein>
    <submittedName>
        <fullName evidence="2">Putative ovule protein</fullName>
    </submittedName>
</protein>
<reference evidence="2" key="1">
    <citation type="submission" date="2015-12" db="EMBL/GenBank/DDBJ databases">
        <title>Gene expression during late stages of embryo sac development: a critical building block for successful pollen-pistil interactions.</title>
        <authorList>
            <person name="Liu Y."/>
            <person name="Joly V."/>
            <person name="Sabar M."/>
            <person name="Matton D.P."/>
        </authorList>
    </citation>
    <scope>NUCLEOTIDE SEQUENCE</scope>
</reference>